<dbReference type="EMBL" id="JBBMER010000006">
    <property type="protein sequence ID" value="MEQ2380057.1"/>
    <property type="molecule type" value="Genomic_DNA"/>
</dbReference>
<sequence>MSETKVIIIIVLLFIIAVLPFPTGLLIYKFKSEKLKKQYADEAKKADESEKSEDSNKSVK</sequence>
<name>A0ABV1BWC5_9FIRM</name>
<gene>
    <name evidence="2" type="ORF">WMO14_09205</name>
</gene>
<protein>
    <submittedName>
        <fullName evidence="2">Uncharacterized protein</fullName>
    </submittedName>
</protein>
<organism evidence="2 3">
    <name type="scientific">[Lactobacillus] rogosae</name>
    <dbReference type="NCBI Taxonomy" id="706562"/>
    <lineage>
        <taxon>Bacteria</taxon>
        <taxon>Bacillati</taxon>
        <taxon>Bacillota</taxon>
        <taxon>Clostridia</taxon>
        <taxon>Lachnospirales</taxon>
        <taxon>Lachnospiraceae</taxon>
        <taxon>Lachnospira</taxon>
    </lineage>
</organism>
<keyword evidence="3" id="KW-1185">Reference proteome</keyword>
<accession>A0ABV1BWC5</accession>
<keyword evidence="1" id="KW-0812">Transmembrane</keyword>
<evidence type="ECO:0000256" key="1">
    <source>
        <dbReference type="SAM" id="Phobius"/>
    </source>
</evidence>
<reference evidence="2 3" key="1">
    <citation type="submission" date="2024-03" db="EMBL/GenBank/DDBJ databases">
        <title>Human intestinal bacterial collection.</title>
        <authorList>
            <person name="Pauvert C."/>
            <person name="Hitch T.C.A."/>
            <person name="Clavel T."/>
        </authorList>
    </citation>
    <scope>NUCLEOTIDE SEQUENCE [LARGE SCALE GENOMIC DNA]</scope>
    <source>
        <strain evidence="2 3">CLA-AA-H255</strain>
    </source>
</reference>
<feature type="transmembrane region" description="Helical" evidence="1">
    <location>
        <begin position="6"/>
        <end position="28"/>
    </location>
</feature>
<evidence type="ECO:0000313" key="2">
    <source>
        <dbReference type="EMBL" id="MEQ2380057.1"/>
    </source>
</evidence>
<dbReference type="Proteomes" id="UP001442364">
    <property type="component" value="Unassembled WGS sequence"/>
</dbReference>
<comment type="caution">
    <text evidence="2">The sequence shown here is derived from an EMBL/GenBank/DDBJ whole genome shotgun (WGS) entry which is preliminary data.</text>
</comment>
<keyword evidence="1" id="KW-1133">Transmembrane helix</keyword>
<evidence type="ECO:0000313" key="3">
    <source>
        <dbReference type="Proteomes" id="UP001442364"/>
    </source>
</evidence>
<dbReference type="RefSeq" id="WP_022502530.1">
    <property type="nucleotide sequence ID" value="NZ_DAWCMB010000013.1"/>
</dbReference>
<proteinExistence type="predicted"/>
<keyword evidence="1" id="KW-0472">Membrane</keyword>